<evidence type="ECO:0000313" key="2">
    <source>
        <dbReference type="RefSeq" id="XP_022967111.1"/>
    </source>
</evidence>
<dbReference type="Proteomes" id="UP000504608">
    <property type="component" value="Unplaced"/>
</dbReference>
<keyword evidence="1" id="KW-1185">Reference proteome</keyword>
<proteinExistence type="predicted"/>
<dbReference type="GeneID" id="111466613"/>
<gene>
    <name evidence="2" type="primary">LOC111466613</name>
</gene>
<sequence>MGINRATVGIVHHSDPSLHIGAQILHHSSPFLLKLFVFVLQKRRSTITSVINGAYQRNKTKVDGHELRSIFLLNMIGQGQNLDMFVDALLLNPSLHVLRSGSEDARTALHQVGSAHFAFDSDQDRGRMQ</sequence>
<dbReference type="RefSeq" id="XP_022967111.1">
    <property type="nucleotide sequence ID" value="XM_023111343.1"/>
</dbReference>
<dbReference type="AlphaFoldDB" id="A0A6J1HR48"/>
<protein>
    <submittedName>
        <fullName evidence="2">Uncharacterized protein LOC111466613 isoform X1</fullName>
    </submittedName>
</protein>
<organism evidence="1 2">
    <name type="scientific">Cucurbita maxima</name>
    <name type="common">Pumpkin</name>
    <name type="synonym">Winter squash</name>
    <dbReference type="NCBI Taxonomy" id="3661"/>
    <lineage>
        <taxon>Eukaryota</taxon>
        <taxon>Viridiplantae</taxon>
        <taxon>Streptophyta</taxon>
        <taxon>Embryophyta</taxon>
        <taxon>Tracheophyta</taxon>
        <taxon>Spermatophyta</taxon>
        <taxon>Magnoliopsida</taxon>
        <taxon>eudicotyledons</taxon>
        <taxon>Gunneridae</taxon>
        <taxon>Pentapetalae</taxon>
        <taxon>rosids</taxon>
        <taxon>fabids</taxon>
        <taxon>Cucurbitales</taxon>
        <taxon>Cucurbitaceae</taxon>
        <taxon>Cucurbiteae</taxon>
        <taxon>Cucurbita</taxon>
    </lineage>
</organism>
<accession>A0A6J1HR48</accession>
<name>A0A6J1HR48_CUCMA</name>
<evidence type="ECO:0000313" key="1">
    <source>
        <dbReference type="Proteomes" id="UP000504608"/>
    </source>
</evidence>
<dbReference type="KEGG" id="cmax:111466613"/>
<reference evidence="2" key="1">
    <citation type="submission" date="2025-08" db="UniProtKB">
        <authorList>
            <consortium name="RefSeq"/>
        </authorList>
    </citation>
    <scope>IDENTIFICATION</scope>
    <source>
        <tissue evidence="2">Young leaves</tissue>
    </source>
</reference>